<dbReference type="EMBL" id="KQ982335">
    <property type="protein sequence ID" value="KYQ57557.1"/>
    <property type="molecule type" value="Genomic_DNA"/>
</dbReference>
<keyword evidence="3" id="KW-1185">Reference proteome</keyword>
<accession>A0A151XB32</accession>
<sequence length="94" mass="9948">MQLAPTKRTPVALPRFSAGVSKSTKYGVYTRGLVSREAPSCPTGQTTSRTIAGDGECPRTGASETAARSRGERSRRSTAKSAVGPVPRKEALFH</sequence>
<organism evidence="2 3">
    <name type="scientific">Mycetomoellerius zeteki</name>
    <dbReference type="NCBI Taxonomy" id="64791"/>
    <lineage>
        <taxon>Eukaryota</taxon>
        <taxon>Metazoa</taxon>
        <taxon>Ecdysozoa</taxon>
        <taxon>Arthropoda</taxon>
        <taxon>Hexapoda</taxon>
        <taxon>Insecta</taxon>
        <taxon>Pterygota</taxon>
        <taxon>Neoptera</taxon>
        <taxon>Endopterygota</taxon>
        <taxon>Hymenoptera</taxon>
        <taxon>Apocrita</taxon>
        <taxon>Aculeata</taxon>
        <taxon>Formicoidea</taxon>
        <taxon>Formicidae</taxon>
        <taxon>Myrmicinae</taxon>
        <taxon>Mycetomoellerius</taxon>
    </lineage>
</organism>
<evidence type="ECO:0000256" key="1">
    <source>
        <dbReference type="SAM" id="MobiDB-lite"/>
    </source>
</evidence>
<name>A0A151XB32_9HYME</name>
<evidence type="ECO:0000313" key="3">
    <source>
        <dbReference type="Proteomes" id="UP000075809"/>
    </source>
</evidence>
<evidence type="ECO:0000313" key="2">
    <source>
        <dbReference type="EMBL" id="KYQ57557.1"/>
    </source>
</evidence>
<protein>
    <submittedName>
        <fullName evidence="2">Uncharacterized protein</fullName>
    </submittedName>
</protein>
<proteinExistence type="predicted"/>
<dbReference type="Proteomes" id="UP000075809">
    <property type="component" value="Unassembled WGS sequence"/>
</dbReference>
<gene>
    <name evidence="2" type="ORF">ALC60_03519</name>
</gene>
<dbReference type="AlphaFoldDB" id="A0A151XB32"/>
<reference evidence="2 3" key="1">
    <citation type="submission" date="2015-09" db="EMBL/GenBank/DDBJ databases">
        <title>Trachymyrmex zeteki WGS genome.</title>
        <authorList>
            <person name="Nygaard S."/>
            <person name="Hu H."/>
            <person name="Boomsma J."/>
            <person name="Zhang G."/>
        </authorList>
    </citation>
    <scope>NUCLEOTIDE SEQUENCE [LARGE SCALE GENOMIC DNA]</scope>
    <source>
        <strain evidence="2">Tzet28-1</strain>
        <tissue evidence="2">Whole body</tissue>
    </source>
</reference>
<feature type="region of interest" description="Disordered" evidence="1">
    <location>
        <begin position="37"/>
        <end position="94"/>
    </location>
</feature>